<reference evidence="11" key="1">
    <citation type="submission" date="2015-12" db="EMBL/GenBank/DDBJ databases">
        <authorList>
            <person name="Nair G.R."/>
            <person name="Kaur G."/>
            <person name="Mayilraj S."/>
        </authorList>
    </citation>
    <scope>NUCLEOTIDE SEQUENCE [LARGE SCALE GENOMIC DNA]</scope>
    <source>
        <strain evidence="11">CD08_7</strain>
    </source>
</reference>
<dbReference type="AlphaFoldDB" id="A0A0W8IDM8"/>
<evidence type="ECO:0000256" key="3">
    <source>
        <dbReference type="ARBA" id="ARBA00022679"/>
    </source>
</evidence>
<dbReference type="GO" id="GO:0016760">
    <property type="term" value="F:cellulose synthase (UDP-forming) activity"/>
    <property type="evidence" value="ECO:0007669"/>
    <property type="project" value="UniProtKB-EC"/>
</dbReference>
<dbReference type="EMBL" id="JACJIH010000001">
    <property type="protein sequence ID" value="MBA8920794.1"/>
    <property type="molecule type" value="Genomic_DNA"/>
</dbReference>
<dbReference type="Proteomes" id="UP000054023">
    <property type="component" value="Unassembled WGS sequence"/>
</dbReference>
<feature type="transmembrane region" description="Helical" evidence="8">
    <location>
        <begin position="584"/>
        <end position="603"/>
    </location>
</feature>
<reference evidence="10 12" key="3">
    <citation type="submission" date="2020-08" db="EMBL/GenBank/DDBJ databases">
        <title>Sequencing the genomes of 1000 actinobacteria strains.</title>
        <authorList>
            <person name="Klenk H.-P."/>
        </authorList>
    </citation>
    <scope>NUCLEOTIDE SEQUENCE [LARGE SCALE GENOMIC DNA]</scope>
    <source>
        <strain evidence="10 12">DSM 19081</strain>
    </source>
</reference>
<gene>
    <name evidence="9" type="ORF">AVL63_05895</name>
    <name evidence="10" type="ORF">HNR24_000727</name>
</gene>
<evidence type="ECO:0000256" key="8">
    <source>
        <dbReference type="SAM" id="Phobius"/>
    </source>
</evidence>
<keyword evidence="3 10" id="KW-0808">Transferase</keyword>
<evidence type="ECO:0000313" key="9">
    <source>
        <dbReference type="EMBL" id="KUG58026.1"/>
    </source>
</evidence>
<dbReference type="STRING" id="317018.AVL63_05895"/>
<evidence type="ECO:0000313" key="10">
    <source>
        <dbReference type="EMBL" id="MBA8920794.1"/>
    </source>
</evidence>
<dbReference type="PANTHER" id="PTHR43867">
    <property type="entry name" value="CELLULOSE SYNTHASE CATALYTIC SUBUNIT A [UDP-FORMING]"/>
    <property type="match status" value="1"/>
</dbReference>
<evidence type="ECO:0000256" key="5">
    <source>
        <dbReference type="ARBA" id="ARBA00022989"/>
    </source>
</evidence>
<feature type="transmembrane region" description="Helical" evidence="8">
    <location>
        <begin position="36"/>
        <end position="57"/>
    </location>
</feature>
<evidence type="ECO:0000256" key="4">
    <source>
        <dbReference type="ARBA" id="ARBA00022692"/>
    </source>
</evidence>
<dbReference type="GO" id="GO:0012505">
    <property type="term" value="C:endomembrane system"/>
    <property type="evidence" value="ECO:0007669"/>
    <property type="project" value="UniProtKB-SubCell"/>
</dbReference>
<comment type="caution">
    <text evidence="9">The sequence shown here is derived from an EMBL/GenBank/DDBJ whole genome shotgun (WGS) entry which is preliminary data.</text>
</comment>
<feature type="binding site" evidence="7">
    <location>
        <position position="144"/>
    </location>
    <ligand>
        <name>Mn(2+)</name>
        <dbReference type="ChEBI" id="CHEBI:29035"/>
    </ligand>
</feature>
<dbReference type="Proteomes" id="UP000546252">
    <property type="component" value="Unassembled WGS sequence"/>
</dbReference>
<accession>A0A0W8IDM8</accession>
<dbReference type="GO" id="GO:0005886">
    <property type="term" value="C:plasma membrane"/>
    <property type="evidence" value="ECO:0007669"/>
    <property type="project" value="TreeGrafter"/>
</dbReference>
<keyword evidence="5 8" id="KW-1133">Transmembrane helix</keyword>
<dbReference type="InterPro" id="IPR005150">
    <property type="entry name" value="Cellulose_synth"/>
</dbReference>
<dbReference type="EC" id="2.4.1.12" evidence="10"/>
<dbReference type="OrthoDB" id="9806824at2"/>
<organism evidence="9 11">
    <name type="scientific">Nesterenkonia jeotgali</name>
    <dbReference type="NCBI Taxonomy" id="317018"/>
    <lineage>
        <taxon>Bacteria</taxon>
        <taxon>Bacillati</taxon>
        <taxon>Actinomycetota</taxon>
        <taxon>Actinomycetes</taxon>
        <taxon>Micrococcales</taxon>
        <taxon>Micrococcaceae</taxon>
        <taxon>Nesterenkonia</taxon>
    </lineage>
</organism>
<reference evidence="9" key="2">
    <citation type="submission" date="2015-12" db="EMBL/GenBank/DDBJ databases">
        <authorList>
            <person name="Shamseldin A."/>
            <person name="Moawad H."/>
            <person name="Abd El-Rahim W.M."/>
            <person name="Sadowsky M.J."/>
        </authorList>
    </citation>
    <scope>NUCLEOTIDE SEQUENCE [LARGE SCALE GENOMIC DNA]</scope>
    <source>
        <strain evidence="9">CD08_7</strain>
    </source>
</reference>
<dbReference type="RefSeq" id="WP_058889257.1">
    <property type="nucleotide sequence ID" value="NZ_BAAAKT010000002.1"/>
</dbReference>
<feature type="binding site" evidence="7">
    <location>
        <position position="164"/>
    </location>
    <ligand>
        <name>Mn(2+)</name>
        <dbReference type="ChEBI" id="CHEBI:29035"/>
    </ligand>
</feature>
<dbReference type="GO" id="GO:0030244">
    <property type="term" value="P:cellulose biosynthetic process"/>
    <property type="evidence" value="ECO:0007669"/>
    <property type="project" value="InterPro"/>
</dbReference>
<feature type="transmembrane region" description="Helical" evidence="8">
    <location>
        <begin position="615"/>
        <end position="636"/>
    </location>
</feature>
<feature type="transmembrane region" description="Helical" evidence="8">
    <location>
        <begin position="469"/>
        <end position="497"/>
    </location>
</feature>
<feature type="transmembrane region" description="Helical" evidence="8">
    <location>
        <begin position="539"/>
        <end position="560"/>
    </location>
</feature>
<evidence type="ECO:0000256" key="2">
    <source>
        <dbReference type="ARBA" id="ARBA00022676"/>
    </source>
</evidence>
<dbReference type="Gene3D" id="3.90.550.10">
    <property type="entry name" value="Spore Coat Polysaccharide Biosynthesis Protein SpsA, Chain A"/>
    <property type="match status" value="2"/>
</dbReference>
<dbReference type="EMBL" id="LQBM01000004">
    <property type="protein sequence ID" value="KUG58026.1"/>
    <property type="molecule type" value="Genomic_DNA"/>
</dbReference>
<evidence type="ECO:0000313" key="12">
    <source>
        <dbReference type="Proteomes" id="UP000546252"/>
    </source>
</evidence>
<keyword evidence="6 8" id="KW-0472">Membrane</keyword>
<dbReference type="Pfam" id="PF03552">
    <property type="entry name" value="Cellulose_synt"/>
    <property type="match status" value="1"/>
</dbReference>
<keyword evidence="4 8" id="KW-0812">Transmembrane</keyword>
<dbReference type="SUPFAM" id="SSF53448">
    <property type="entry name" value="Nucleotide-diphospho-sugar transferases"/>
    <property type="match status" value="2"/>
</dbReference>
<dbReference type="InterPro" id="IPR029044">
    <property type="entry name" value="Nucleotide-diphossugar_trans"/>
</dbReference>
<keyword evidence="11" id="KW-1185">Reference proteome</keyword>
<name>A0A0W8IDM8_9MICC</name>
<comment type="subcellular location">
    <subcellularLocation>
        <location evidence="1">Endomembrane system</location>
        <topology evidence="1">Multi-pass membrane protein</topology>
    </subcellularLocation>
</comment>
<evidence type="ECO:0000256" key="1">
    <source>
        <dbReference type="ARBA" id="ARBA00004127"/>
    </source>
</evidence>
<keyword evidence="2 10" id="KW-0328">Glycosyltransferase</keyword>
<proteinExistence type="predicted"/>
<evidence type="ECO:0000256" key="6">
    <source>
        <dbReference type="ARBA" id="ARBA00023136"/>
    </source>
</evidence>
<dbReference type="CDD" id="cd06421">
    <property type="entry name" value="CESA_CelA_like"/>
    <property type="match status" value="1"/>
</dbReference>
<evidence type="ECO:0000256" key="7">
    <source>
        <dbReference type="PIRSR" id="PIRSR605150-3"/>
    </source>
</evidence>
<evidence type="ECO:0000313" key="11">
    <source>
        <dbReference type="Proteomes" id="UP000054023"/>
    </source>
</evidence>
<feature type="transmembrane region" description="Helical" evidence="8">
    <location>
        <begin position="509"/>
        <end position="527"/>
    </location>
</feature>
<dbReference type="InterPro" id="IPR050321">
    <property type="entry name" value="Glycosyltr_2/OpgH_subfam"/>
</dbReference>
<dbReference type="PANTHER" id="PTHR43867:SF2">
    <property type="entry name" value="CELLULOSE SYNTHASE CATALYTIC SUBUNIT A [UDP-FORMING]"/>
    <property type="match status" value="1"/>
</dbReference>
<protein>
    <submittedName>
        <fullName evidence="9 10">Cellulose synthase</fullName>
        <ecNumber evidence="10">2.4.1.12</ecNumber>
    </submittedName>
</protein>
<sequence>MTRRLILIRVFAVLAVLTGINYLTWRWMESLNWEAWWIAVPLVIAETYSLIDTFLFATTMWRAKERSGPESPPTGTVDVFITTYNEPIPMVMATARAAKNIAYPHRTFVLDDGNRPEMAAAARAEGLGYITRSEDWTDKPRHAKAGNLNNALFETDGEFLLILDADQIPDPLILHRTLGYFADDEQVALVQTPQWFINVDEADPLGSQAPLFYGPIQQGKDGWNAAFFCGSNAVLRRDALMQLGIVGYVRNLQDSTERTLRAAEKLLSREARRSRSAPELQTELKDLRIEVSQARAAIASGEPIADVTYELHARINDASNRLVRHDLDMMAEDLVAIHALPVQRDAELGAVVIDEVGLDALSTRELSPLAAVKSVGALLDALRVDRPDEAQPIQPLATISVTEDMATAMQLHSMGWRSVYHHEILARGLAPEDLQTMLKQRLRWAQGTMQVFLRDNPLAKRGLSAGQRLMYFGTMWSYLAGFAAIVYLSAPVIYLMFGVMPVTAWSGDFFARFLPYFLINQLMFLIVARGIRTWRGQQYSLALFPVWIRACTSSFANVFFKKPLSFVVTRKDGRADGALPLREVWPQLLAIALLIIALITGIIRVLAGTADGTGTLVNTVWVAYSLAALSIVIQALRYKGPAAHAEEVEGAP</sequence>
<feature type="transmembrane region" description="Helical" evidence="8">
    <location>
        <begin position="7"/>
        <end position="24"/>
    </location>
</feature>